<dbReference type="SUPFAM" id="SSF55874">
    <property type="entry name" value="ATPase domain of HSP90 chaperone/DNA topoisomerase II/histidine kinase"/>
    <property type="match status" value="1"/>
</dbReference>
<accession>A0A174Q192</accession>
<dbReference type="Pfam" id="PF02518">
    <property type="entry name" value="HATPase_c"/>
    <property type="match status" value="1"/>
</dbReference>
<dbReference type="InterPro" id="IPR050736">
    <property type="entry name" value="Sensor_HK_Regulatory"/>
</dbReference>
<reference evidence="7 8" key="1">
    <citation type="submission" date="2015-09" db="EMBL/GenBank/DDBJ databases">
        <authorList>
            <consortium name="Pathogen Informatics"/>
        </authorList>
    </citation>
    <scope>NUCLEOTIDE SEQUENCE [LARGE SCALE GENOMIC DNA]</scope>
    <source>
        <strain evidence="7 8">2789STDY5834899</strain>
    </source>
</reference>
<keyword evidence="5" id="KW-0902">Two-component regulatory system</keyword>
<dbReference type="GO" id="GO:0000160">
    <property type="term" value="P:phosphorelay signal transduction system"/>
    <property type="evidence" value="ECO:0007669"/>
    <property type="project" value="UniProtKB-KW"/>
</dbReference>
<dbReference type="Proteomes" id="UP000095576">
    <property type="component" value="Unassembled WGS sequence"/>
</dbReference>
<name>A0A174Q192_BACT4</name>
<protein>
    <recommendedName>
        <fullName evidence="2">histidine kinase</fullName>
        <ecNumber evidence="2">2.7.13.3</ecNumber>
    </recommendedName>
</protein>
<feature type="domain" description="Histidine kinase/HSP90-like ATPase" evidence="6">
    <location>
        <begin position="1"/>
        <end position="50"/>
    </location>
</feature>
<evidence type="ECO:0000256" key="2">
    <source>
        <dbReference type="ARBA" id="ARBA00012438"/>
    </source>
</evidence>
<evidence type="ECO:0000256" key="1">
    <source>
        <dbReference type="ARBA" id="ARBA00000085"/>
    </source>
</evidence>
<dbReference type="InterPro" id="IPR003594">
    <property type="entry name" value="HATPase_dom"/>
</dbReference>
<gene>
    <name evidence="7" type="ORF">ERS852511_02839</name>
</gene>
<evidence type="ECO:0000256" key="3">
    <source>
        <dbReference type="ARBA" id="ARBA00022679"/>
    </source>
</evidence>
<dbReference type="PANTHER" id="PTHR43711:SF31">
    <property type="entry name" value="HISTIDINE KINASE"/>
    <property type="match status" value="1"/>
</dbReference>
<proteinExistence type="predicted"/>
<evidence type="ECO:0000256" key="5">
    <source>
        <dbReference type="ARBA" id="ARBA00023012"/>
    </source>
</evidence>
<evidence type="ECO:0000313" key="7">
    <source>
        <dbReference type="EMBL" id="CUP67314.1"/>
    </source>
</evidence>
<dbReference type="EMBL" id="CZAP01000010">
    <property type="protein sequence ID" value="CUP67314.1"/>
    <property type="molecule type" value="Genomic_DNA"/>
</dbReference>
<organism evidence="7 8">
    <name type="scientific">Bacteroides thetaiotaomicron</name>
    <dbReference type="NCBI Taxonomy" id="818"/>
    <lineage>
        <taxon>Bacteria</taxon>
        <taxon>Pseudomonadati</taxon>
        <taxon>Bacteroidota</taxon>
        <taxon>Bacteroidia</taxon>
        <taxon>Bacteroidales</taxon>
        <taxon>Bacteroidaceae</taxon>
        <taxon>Bacteroides</taxon>
    </lineage>
</organism>
<dbReference type="InterPro" id="IPR036890">
    <property type="entry name" value="HATPase_C_sf"/>
</dbReference>
<evidence type="ECO:0000259" key="6">
    <source>
        <dbReference type="Pfam" id="PF02518"/>
    </source>
</evidence>
<dbReference type="GO" id="GO:0004673">
    <property type="term" value="F:protein histidine kinase activity"/>
    <property type="evidence" value="ECO:0007669"/>
    <property type="project" value="UniProtKB-EC"/>
</dbReference>
<evidence type="ECO:0000256" key="4">
    <source>
        <dbReference type="ARBA" id="ARBA00022777"/>
    </source>
</evidence>
<dbReference type="PANTHER" id="PTHR43711">
    <property type="entry name" value="TWO-COMPONENT HISTIDINE KINASE"/>
    <property type="match status" value="1"/>
</dbReference>
<keyword evidence="3" id="KW-0808">Transferase</keyword>
<keyword evidence="4 7" id="KW-0418">Kinase</keyword>
<dbReference type="Gene3D" id="3.30.565.10">
    <property type="entry name" value="Histidine kinase-like ATPase, C-terminal domain"/>
    <property type="match status" value="1"/>
</dbReference>
<evidence type="ECO:0000313" key="8">
    <source>
        <dbReference type="Proteomes" id="UP000095576"/>
    </source>
</evidence>
<sequence length="59" mass="6657">MQVITNFINNALKFTPKGQIFLEYHINKNNQEIEISVTATGIGIAPKKRKGIRALCQIE</sequence>
<comment type="catalytic activity">
    <reaction evidence="1">
        <text>ATP + protein L-histidine = ADP + protein N-phospho-L-histidine.</text>
        <dbReference type="EC" id="2.7.13.3"/>
    </reaction>
</comment>
<dbReference type="EC" id="2.7.13.3" evidence="2"/>
<dbReference type="AlphaFoldDB" id="A0A174Q192"/>